<dbReference type="AlphaFoldDB" id="A0A9P1IBH8"/>
<protein>
    <submittedName>
        <fullName evidence="1">Uncharacterized protein</fullName>
    </submittedName>
</protein>
<reference evidence="1" key="1">
    <citation type="submission" date="2022-11" db="EMBL/GenBank/DDBJ databases">
        <authorList>
            <person name="Kikuchi T."/>
        </authorList>
    </citation>
    <scope>NUCLEOTIDE SEQUENCE</scope>
    <source>
        <strain evidence="1">PS1010</strain>
    </source>
</reference>
<keyword evidence="2" id="KW-1185">Reference proteome</keyword>
<dbReference type="EMBL" id="CANHGI010000002">
    <property type="protein sequence ID" value="CAI5441798.1"/>
    <property type="molecule type" value="Genomic_DNA"/>
</dbReference>
<comment type="caution">
    <text evidence="1">The sequence shown here is derived from an EMBL/GenBank/DDBJ whole genome shotgun (WGS) entry which is preliminary data.</text>
</comment>
<evidence type="ECO:0000313" key="2">
    <source>
        <dbReference type="Proteomes" id="UP001152747"/>
    </source>
</evidence>
<organism evidence="1 2">
    <name type="scientific">Caenorhabditis angaria</name>
    <dbReference type="NCBI Taxonomy" id="860376"/>
    <lineage>
        <taxon>Eukaryota</taxon>
        <taxon>Metazoa</taxon>
        <taxon>Ecdysozoa</taxon>
        <taxon>Nematoda</taxon>
        <taxon>Chromadorea</taxon>
        <taxon>Rhabditida</taxon>
        <taxon>Rhabditina</taxon>
        <taxon>Rhabditomorpha</taxon>
        <taxon>Rhabditoidea</taxon>
        <taxon>Rhabditidae</taxon>
        <taxon>Peloderinae</taxon>
        <taxon>Caenorhabditis</taxon>
    </lineage>
</organism>
<dbReference type="Proteomes" id="UP001152747">
    <property type="component" value="Unassembled WGS sequence"/>
</dbReference>
<accession>A0A9P1IBH8</accession>
<proteinExistence type="predicted"/>
<name>A0A9P1IBH8_9PELO</name>
<gene>
    <name evidence="1" type="ORF">CAMP_LOCUS4435</name>
</gene>
<sequence>MCGFFHVNDAEPKSELIANVQKSQKTVARAAQKRRKAAEELMGDTRDSSIQTSIVQYGILQYKKKRSEIFQGFN</sequence>
<evidence type="ECO:0000313" key="1">
    <source>
        <dbReference type="EMBL" id="CAI5441798.1"/>
    </source>
</evidence>